<feature type="transmembrane region" description="Helical" evidence="1">
    <location>
        <begin position="329"/>
        <end position="352"/>
    </location>
</feature>
<comment type="caution">
    <text evidence="2">The sequence shown here is derived from an EMBL/GenBank/DDBJ whole genome shotgun (WGS) entry which is preliminary data.</text>
</comment>
<protein>
    <submittedName>
        <fullName evidence="2">Uncharacterized protein</fullName>
    </submittedName>
</protein>
<sequence>MIIHRLYLGTWFPRTSIHLKEVFNFLNEREGIKGLDPKKLKKLHDTLGLTDFKLHEEFDADFLNASFQNGEFIITEDGILLIKTANIIESHDHEFSKARTFLLEFYTQKLGPAINYLFSLGAPIPRDIRDIKTVLPFIAVISEAGDENINEIYSSIQERPTSVVKGPEMEIHRSPSLTILRFKNTLPDMIKLESFVKHDIFFREFEFQLEDYLGRHRAFWDEISKIRDSRSLRYKDFPEIRRRLLEIRRTITYVEARLLQMQDILKERFHTIAKDESDFLKKYGLRRFEPLDSAGAYTKHLWEMTREYLEGTITLLHTLYEENTQRELAVIKMTTFAAALTGFFGMNIAFPWDKEWFIIKYDSFAVAILVIGGSIIFYLLLKLAVMNRRFTVGSSENLIIKK</sequence>
<keyword evidence="1" id="KW-0472">Membrane</keyword>
<evidence type="ECO:0000256" key="1">
    <source>
        <dbReference type="SAM" id="Phobius"/>
    </source>
</evidence>
<keyword evidence="1" id="KW-0812">Transmembrane</keyword>
<dbReference type="InterPro" id="IPR002523">
    <property type="entry name" value="MgTranspt_CorA/ZnTranspt_ZntB"/>
</dbReference>
<accession>A0A1G2LU91</accession>
<reference evidence="2 3" key="1">
    <citation type="journal article" date="2016" name="Nat. Commun.">
        <title>Thousands of microbial genomes shed light on interconnected biogeochemical processes in an aquifer system.</title>
        <authorList>
            <person name="Anantharaman K."/>
            <person name="Brown C.T."/>
            <person name="Hug L.A."/>
            <person name="Sharon I."/>
            <person name="Castelle C.J."/>
            <person name="Probst A.J."/>
            <person name="Thomas B.C."/>
            <person name="Singh A."/>
            <person name="Wilkins M.J."/>
            <person name="Karaoz U."/>
            <person name="Brodie E.L."/>
            <person name="Williams K.H."/>
            <person name="Hubbard S.S."/>
            <person name="Banfield J.F."/>
        </authorList>
    </citation>
    <scope>NUCLEOTIDE SEQUENCE [LARGE SCALE GENOMIC DNA]</scope>
</reference>
<organism evidence="2 3">
    <name type="scientific">Candidatus Sungbacteria bacterium RIFCSPLOWO2_12_FULL_41_11</name>
    <dbReference type="NCBI Taxonomy" id="1802286"/>
    <lineage>
        <taxon>Bacteria</taxon>
        <taxon>Candidatus Sungiibacteriota</taxon>
    </lineage>
</organism>
<dbReference type="GO" id="GO:0046873">
    <property type="term" value="F:metal ion transmembrane transporter activity"/>
    <property type="evidence" value="ECO:0007669"/>
    <property type="project" value="InterPro"/>
</dbReference>
<dbReference type="GO" id="GO:0016020">
    <property type="term" value="C:membrane"/>
    <property type="evidence" value="ECO:0007669"/>
    <property type="project" value="InterPro"/>
</dbReference>
<dbReference type="AlphaFoldDB" id="A0A1G2LU91"/>
<keyword evidence="1" id="KW-1133">Transmembrane helix</keyword>
<proteinExistence type="predicted"/>
<feature type="transmembrane region" description="Helical" evidence="1">
    <location>
        <begin position="364"/>
        <end position="381"/>
    </location>
</feature>
<gene>
    <name evidence="2" type="ORF">A3G49_06445</name>
</gene>
<dbReference type="EMBL" id="MHQY01000007">
    <property type="protein sequence ID" value="OHA14459.1"/>
    <property type="molecule type" value="Genomic_DNA"/>
</dbReference>
<dbReference type="Proteomes" id="UP000177171">
    <property type="component" value="Unassembled WGS sequence"/>
</dbReference>
<evidence type="ECO:0000313" key="2">
    <source>
        <dbReference type="EMBL" id="OHA14459.1"/>
    </source>
</evidence>
<name>A0A1G2LU91_9BACT</name>
<dbReference type="Pfam" id="PF01544">
    <property type="entry name" value="CorA"/>
    <property type="match status" value="1"/>
</dbReference>
<evidence type="ECO:0000313" key="3">
    <source>
        <dbReference type="Proteomes" id="UP000177171"/>
    </source>
</evidence>